<keyword evidence="6 13" id="KW-0808">Transferase</keyword>
<evidence type="ECO:0000256" key="7">
    <source>
        <dbReference type="ARBA" id="ARBA00022692"/>
    </source>
</evidence>
<dbReference type="NCBIfam" id="NF033480">
    <property type="entry name" value="bifunc_MprF"/>
    <property type="match status" value="1"/>
</dbReference>
<dbReference type="EMBL" id="LUGM01000002">
    <property type="protein sequence ID" value="KYH14575.1"/>
    <property type="molecule type" value="Genomic_DNA"/>
</dbReference>
<comment type="catalytic activity">
    <reaction evidence="12 13">
        <text>L-lysyl-tRNA(Lys) + a 1,2-diacyl-sn-glycero-3-phospho-(1'-sn-glycerol) = a 1,2-diacyl-sn-glycero-3-phospho-1'-(3'-O-L-lysyl)-sn-glycerol + tRNA(Lys)</text>
        <dbReference type="Rhea" id="RHEA:10668"/>
        <dbReference type="Rhea" id="RHEA-COMP:9696"/>
        <dbReference type="Rhea" id="RHEA-COMP:9697"/>
        <dbReference type="ChEBI" id="CHEBI:64716"/>
        <dbReference type="ChEBI" id="CHEBI:75792"/>
        <dbReference type="ChEBI" id="CHEBI:78442"/>
        <dbReference type="ChEBI" id="CHEBI:78529"/>
        <dbReference type="EC" id="2.3.2.3"/>
    </reaction>
</comment>
<dbReference type="GO" id="GO:0006629">
    <property type="term" value="P:lipid metabolic process"/>
    <property type="evidence" value="ECO:0007669"/>
    <property type="project" value="UniProtKB-KW"/>
</dbReference>
<dbReference type="AlphaFoldDB" id="A0A151A5Q5"/>
<gene>
    <name evidence="13" type="primary">mprF</name>
    <name evidence="15" type="ORF">A0131_07275</name>
</gene>
<evidence type="ECO:0000256" key="5">
    <source>
        <dbReference type="ARBA" id="ARBA00022475"/>
    </source>
</evidence>
<evidence type="ECO:0000256" key="9">
    <source>
        <dbReference type="ARBA" id="ARBA00023098"/>
    </source>
</evidence>
<feature type="transmembrane region" description="Helical" evidence="13">
    <location>
        <begin position="403"/>
        <end position="436"/>
    </location>
</feature>
<evidence type="ECO:0000256" key="10">
    <source>
        <dbReference type="ARBA" id="ARBA00023136"/>
    </source>
</evidence>
<feature type="transmembrane region" description="Helical" evidence="13">
    <location>
        <begin position="333"/>
        <end position="355"/>
    </location>
</feature>
<dbReference type="Pfam" id="PF09924">
    <property type="entry name" value="LPG_synthase_C"/>
    <property type="match status" value="1"/>
</dbReference>
<comment type="function">
    <text evidence="13">Catalyzes the transfer of a lysyl group from L-lysyl-tRNA(Lys) to membrane-bound phosphatidylglycerol (PG), which produces lysylphosphatidylglycerol (LPG), a major component of the bacterial membrane with a positive net charge. LPG synthesis contributes to bacterial virulence as it is involved in the resistance mechanism against cationic antimicrobial peptides (CAMP) produces by the host's immune system (defensins, cathelicidins) and by the competing microorganisms.</text>
</comment>
<feature type="transmembrane region" description="Helical" evidence="13">
    <location>
        <begin position="164"/>
        <end position="185"/>
    </location>
</feature>
<comment type="subcellular location">
    <subcellularLocation>
        <location evidence="1 13">Cell membrane</location>
        <topology evidence="1 13">Multi-pass membrane protein</topology>
    </subcellularLocation>
</comment>
<feature type="domain" description="Phosphatidylglycerol lysyltransferase C-terminal" evidence="14">
    <location>
        <begin position="529"/>
        <end position="820"/>
    </location>
</feature>
<evidence type="ECO:0000256" key="2">
    <source>
        <dbReference type="ARBA" id="ARBA00008627"/>
    </source>
</evidence>
<dbReference type="EC" id="2.3.2.3" evidence="3 13"/>
<reference evidence="15 16" key="1">
    <citation type="submission" date="2016-02" db="EMBL/GenBank/DDBJ databases">
        <title>Draft genome sequence of hydrocarbon degrading Staphylococcus saprophyticus Strain CNV2, isolated from crude-oil contaminated soil from Noonmati Oil Refinery, Guwahati, Assam, India.</title>
        <authorList>
            <person name="Mukherjee A."/>
            <person name="Chettri B."/>
            <person name="Langpoklakpam J."/>
            <person name="Singh A.K."/>
            <person name="Chattopadhyay D.J."/>
        </authorList>
    </citation>
    <scope>NUCLEOTIDE SEQUENCE [LARGE SCALE GENOMIC DNA]</scope>
    <source>
        <strain evidence="15 16">CNV2</strain>
    </source>
</reference>
<keyword evidence="7 13" id="KW-0812">Transmembrane</keyword>
<evidence type="ECO:0000313" key="16">
    <source>
        <dbReference type="Proteomes" id="UP000075418"/>
    </source>
</evidence>
<evidence type="ECO:0000256" key="12">
    <source>
        <dbReference type="ARBA" id="ARBA00047540"/>
    </source>
</evidence>
<feature type="transmembrane region" description="Helical" evidence="13">
    <location>
        <begin position="12"/>
        <end position="30"/>
    </location>
</feature>
<dbReference type="Proteomes" id="UP000075418">
    <property type="component" value="Unassembled WGS sequence"/>
</dbReference>
<dbReference type="InterPro" id="IPR051211">
    <property type="entry name" value="PG_lysyltransferase"/>
</dbReference>
<dbReference type="Pfam" id="PF03706">
    <property type="entry name" value="LPG_synthase_TM"/>
    <property type="match status" value="1"/>
</dbReference>
<feature type="transmembrane region" description="Helical" evidence="13">
    <location>
        <begin position="271"/>
        <end position="296"/>
    </location>
</feature>
<evidence type="ECO:0000256" key="13">
    <source>
        <dbReference type="RuleBase" id="RU363042"/>
    </source>
</evidence>
<dbReference type="InterPro" id="IPR016181">
    <property type="entry name" value="Acyl_CoA_acyltransferase"/>
</dbReference>
<dbReference type="RefSeq" id="WP_061854746.1">
    <property type="nucleotide sequence ID" value="NZ_LUGM01000002.1"/>
</dbReference>
<feature type="transmembrane region" description="Helical" evidence="13">
    <location>
        <begin position="197"/>
        <end position="221"/>
    </location>
</feature>
<accession>A0A151A5Q5</accession>
<evidence type="ECO:0000256" key="4">
    <source>
        <dbReference type="ARBA" id="ARBA00021546"/>
    </source>
</evidence>
<dbReference type="GO" id="GO:0005886">
    <property type="term" value="C:plasma membrane"/>
    <property type="evidence" value="ECO:0007669"/>
    <property type="project" value="UniProtKB-SubCell"/>
</dbReference>
<evidence type="ECO:0000259" key="14">
    <source>
        <dbReference type="Pfam" id="PF09924"/>
    </source>
</evidence>
<sequence length="845" mass="98002">MTKELRSKIFTILKVIFAIVLLVIVVFNLHKELVNINFKQTFIAFGKIDRFWLVLLFLSGGASMIILSIYDVILNKSLKTSMSIWKTIRIGYIINAFNAVIGFGGFIGATVRYLVYKNYTNEKKYLVQTISVVLISMLTGLSLLSIFVVIHIFNVQHLFESFPWVKWALYIVALFLPIFIIFTIAKPVQAKQKFLGLYCTLVSSCEWFAATLVLYLALLIVNVHVPFNVFMGVFIIAAISGLVSFIPGGFGAFDLVIILGLKSLNIGEEKIVLALLLYRFVYYFFPLLIALILSIFEFKTTARRYFEDSKIFVPMQDFGSLFKSYQKDFLSRIPSFAIAILLFFTSILFFLNNITIIYDGLYATNHYVYYIIVSVHTCACLLLFLNVIGVYSLSKRAILFSIISLLLIALVTIYTYASFILLTWLAVMFVLLVVFYKRSKILKRKFSYVKLIYMFLISGCVLFVNHIVIYQTLHTLDVYKLEVDTSILRYYFWITVLVIAIFVGGIVWYFESKIKLKENYQEFSVCENIVETYGGNYLSHLMYSGDKQFFVDDSQQAFLMYRTINNAYVILGDPIGDEKTFNSLLIDFYSNAHYIGYDIIFYQVSEKYLSLYHNFGNQFFKLGEEALIDLATFTTAGKKRRGLRATLNKLSDLNMTFEVLIPPFNSTLLNSLKEISNNWLEGRQEMYFSVGSFTEDYLNKAPIGIIRDESQQPIAFCSVMPTYYKETISVDLIRWDPEIELPLMDALYLHMLLWSKEQGYKRFNMGMATLSNVGQVPFSYTGERIAGRVFEHFNGLYRFQGLRRYKEKFKPEWEARFLVYRKHRSLWLSMLKVMRVIRKKPKNLN</sequence>
<feature type="transmembrane region" description="Helical" evidence="13">
    <location>
        <begin position="233"/>
        <end position="259"/>
    </location>
</feature>
<evidence type="ECO:0000313" key="15">
    <source>
        <dbReference type="EMBL" id="KYH14575.1"/>
    </source>
</evidence>
<feature type="transmembrane region" description="Helical" evidence="13">
    <location>
        <begin position="90"/>
        <end position="114"/>
    </location>
</feature>
<evidence type="ECO:0000256" key="1">
    <source>
        <dbReference type="ARBA" id="ARBA00004651"/>
    </source>
</evidence>
<feature type="transmembrane region" description="Helical" evidence="13">
    <location>
        <begin position="126"/>
        <end position="152"/>
    </location>
</feature>
<protein>
    <recommendedName>
        <fullName evidence="4 13">Phosphatidylglycerol lysyltransferase</fullName>
        <ecNumber evidence="3 13">2.3.2.3</ecNumber>
    </recommendedName>
    <alternativeName>
        <fullName evidence="13">Lysylphosphatidylglycerol synthase</fullName>
    </alternativeName>
</protein>
<evidence type="ECO:0000256" key="3">
    <source>
        <dbReference type="ARBA" id="ARBA00012014"/>
    </source>
</evidence>
<evidence type="ECO:0000256" key="6">
    <source>
        <dbReference type="ARBA" id="ARBA00022679"/>
    </source>
</evidence>
<name>A0A151A5Q5_9STAP</name>
<feature type="transmembrane region" description="Helical" evidence="13">
    <location>
        <begin position="448"/>
        <end position="470"/>
    </location>
</feature>
<dbReference type="GO" id="GO:0046677">
    <property type="term" value="P:response to antibiotic"/>
    <property type="evidence" value="ECO:0007669"/>
    <property type="project" value="UniProtKB-KW"/>
</dbReference>
<dbReference type="InterPro" id="IPR022791">
    <property type="entry name" value="L-PG_synthase/AglD"/>
</dbReference>
<dbReference type="PANTHER" id="PTHR34697">
    <property type="entry name" value="PHOSPHATIDYLGLYCEROL LYSYLTRANSFERASE"/>
    <property type="match status" value="1"/>
</dbReference>
<comment type="similarity">
    <text evidence="2 13">Belongs to the LPG synthase family.</text>
</comment>
<keyword evidence="9 13" id="KW-0443">Lipid metabolism</keyword>
<dbReference type="SUPFAM" id="SSF55729">
    <property type="entry name" value="Acyl-CoA N-acyltransferases (Nat)"/>
    <property type="match status" value="1"/>
</dbReference>
<dbReference type="PANTHER" id="PTHR34697:SF2">
    <property type="entry name" value="PHOSPHATIDYLGLYCEROL LYSYLTRANSFERASE"/>
    <property type="match status" value="1"/>
</dbReference>
<keyword evidence="11 13" id="KW-0046">Antibiotic resistance</keyword>
<feature type="transmembrane region" description="Helical" evidence="13">
    <location>
        <begin position="490"/>
        <end position="510"/>
    </location>
</feature>
<feature type="transmembrane region" description="Helical" evidence="13">
    <location>
        <begin position="51"/>
        <end position="70"/>
    </location>
</feature>
<dbReference type="InterPro" id="IPR024320">
    <property type="entry name" value="LPG_synthase_C"/>
</dbReference>
<proteinExistence type="inferred from homology"/>
<dbReference type="GO" id="GO:0055091">
    <property type="term" value="P:phospholipid homeostasis"/>
    <property type="evidence" value="ECO:0007669"/>
    <property type="project" value="TreeGrafter"/>
</dbReference>
<keyword evidence="8 13" id="KW-1133">Transmembrane helix</keyword>
<keyword evidence="10 13" id="KW-0472">Membrane</keyword>
<feature type="transmembrane region" description="Helical" evidence="13">
    <location>
        <begin position="367"/>
        <end position="391"/>
    </location>
</feature>
<comment type="caution">
    <text evidence="15">The sequence shown here is derived from an EMBL/GenBank/DDBJ whole genome shotgun (WGS) entry which is preliminary data.</text>
</comment>
<dbReference type="GO" id="GO:0050071">
    <property type="term" value="F:phosphatidylglycerol lysyltransferase activity"/>
    <property type="evidence" value="ECO:0007669"/>
    <property type="project" value="UniProtKB-EC"/>
</dbReference>
<evidence type="ECO:0000256" key="8">
    <source>
        <dbReference type="ARBA" id="ARBA00022989"/>
    </source>
</evidence>
<organism evidence="15 16">
    <name type="scientific">Staphylococcus kloosii</name>
    <dbReference type="NCBI Taxonomy" id="29384"/>
    <lineage>
        <taxon>Bacteria</taxon>
        <taxon>Bacillati</taxon>
        <taxon>Bacillota</taxon>
        <taxon>Bacilli</taxon>
        <taxon>Bacillales</taxon>
        <taxon>Staphylococcaceae</taxon>
        <taxon>Staphylococcus</taxon>
    </lineage>
</organism>
<evidence type="ECO:0000256" key="11">
    <source>
        <dbReference type="ARBA" id="ARBA00023251"/>
    </source>
</evidence>
<keyword evidence="5" id="KW-1003">Cell membrane</keyword>
<dbReference type="NCBIfam" id="TIGR00374">
    <property type="entry name" value="flippase-like domain"/>
    <property type="match status" value="1"/>
</dbReference>